<evidence type="ECO:0000313" key="2">
    <source>
        <dbReference type="EMBL" id="PPQ68506.1"/>
    </source>
</evidence>
<dbReference type="STRING" id="231916.A0A409VQN2"/>
<feature type="non-terminal residue" evidence="2">
    <location>
        <position position="1"/>
    </location>
</feature>
<dbReference type="PANTHER" id="PTHR33112">
    <property type="entry name" value="DOMAIN PROTEIN, PUTATIVE-RELATED"/>
    <property type="match status" value="1"/>
</dbReference>
<dbReference type="Pfam" id="PF06985">
    <property type="entry name" value="HET"/>
    <property type="match status" value="1"/>
</dbReference>
<organism evidence="2 3">
    <name type="scientific">Gymnopilus dilepis</name>
    <dbReference type="NCBI Taxonomy" id="231916"/>
    <lineage>
        <taxon>Eukaryota</taxon>
        <taxon>Fungi</taxon>
        <taxon>Dikarya</taxon>
        <taxon>Basidiomycota</taxon>
        <taxon>Agaricomycotina</taxon>
        <taxon>Agaricomycetes</taxon>
        <taxon>Agaricomycetidae</taxon>
        <taxon>Agaricales</taxon>
        <taxon>Agaricineae</taxon>
        <taxon>Hymenogastraceae</taxon>
        <taxon>Gymnopilus</taxon>
    </lineage>
</organism>
<gene>
    <name evidence="2" type="ORF">CVT26_003445</name>
</gene>
<protein>
    <recommendedName>
        <fullName evidence="1">Heterokaryon incompatibility domain-containing protein</fullName>
    </recommendedName>
</protein>
<proteinExistence type="predicted"/>
<dbReference type="InParanoid" id="A0A409VQN2"/>
<comment type="caution">
    <text evidence="2">The sequence shown here is derived from an EMBL/GenBank/DDBJ whole genome shotgun (WGS) entry which is preliminary data.</text>
</comment>
<dbReference type="EMBL" id="NHYE01005594">
    <property type="protein sequence ID" value="PPQ68506.1"/>
    <property type="molecule type" value="Genomic_DNA"/>
</dbReference>
<name>A0A409VQN2_9AGAR</name>
<accession>A0A409VQN2</accession>
<dbReference type="Proteomes" id="UP000284706">
    <property type="component" value="Unassembled WGS sequence"/>
</dbReference>
<dbReference type="InterPro" id="IPR010730">
    <property type="entry name" value="HET"/>
</dbReference>
<feature type="domain" description="Heterokaryon incompatibility" evidence="1">
    <location>
        <begin position="193"/>
        <end position="376"/>
    </location>
</feature>
<dbReference type="PANTHER" id="PTHR33112:SF10">
    <property type="entry name" value="TOL"/>
    <property type="match status" value="1"/>
</dbReference>
<dbReference type="OrthoDB" id="2970098at2759"/>
<sequence>ARHWIKSTDLAKDPGCASCRFLKAAFDALLASGEVIKVPDGIEGGVEYQIAILDRDDDDSADEAAKRRRREARMRGEGAKGLKVEMRCSAKRRGDGRDEGFQEEFKVEIYTPVGGAPAPWKAIGPAGEVPTKPDAVECAEIIKSWVKDCDENHPLCQANRNTRDGEILPKRVLDVSGSQIRLVETTSRQRGHYVALSHCWGKEQLLTTTRATIADRMRGIPFEQMPKTFQDAVSITRNLGLRYIWIDSLCIIQQDKADWEQQSAVMANIYANCYLNLATTRAGGGHEGCLGARWTVRDSLSWADEFSRAVSRGDKSEKVSKTRKCEVKSFRVPGMQQDIRIRLAMESSHEALQTPRWIRGHNDTAPLLLRAWVFQERFLSARTVHMHASEMVWVCDVMQRCECKDLDGTTRDGDGWSASKDRILTLSGTGNKEIHGLWRTIVEDMTLLDLTYESDRLPALSGLASRIAKYLPRNERYLAGLWEGDLARDLLWESGGSGNVNGPSRTRKGKGPSWSWASLSWGGGSFSGLDWEYETKPKLAEWAGTKTYKQDPRTRIISASVSIDGQNSYGIAPSGNIVIEGALCAVVIRGNSPRSTPPSLANATTVQYGTFNSLHLNYDTPTAEESAGGTVYCLFIGSFSEVFNHDSKPHITHQGLILKPGAGGKFERIGRWTQHIEDWVHSKDVWTRKSRVHRVEII</sequence>
<evidence type="ECO:0000313" key="3">
    <source>
        <dbReference type="Proteomes" id="UP000284706"/>
    </source>
</evidence>
<evidence type="ECO:0000259" key="1">
    <source>
        <dbReference type="Pfam" id="PF06985"/>
    </source>
</evidence>
<dbReference type="AlphaFoldDB" id="A0A409VQN2"/>
<reference evidence="2 3" key="1">
    <citation type="journal article" date="2018" name="Evol. Lett.">
        <title>Horizontal gene cluster transfer increased hallucinogenic mushroom diversity.</title>
        <authorList>
            <person name="Reynolds H.T."/>
            <person name="Vijayakumar V."/>
            <person name="Gluck-Thaler E."/>
            <person name="Korotkin H.B."/>
            <person name="Matheny P.B."/>
            <person name="Slot J.C."/>
        </authorList>
    </citation>
    <scope>NUCLEOTIDE SEQUENCE [LARGE SCALE GENOMIC DNA]</scope>
    <source>
        <strain evidence="2 3">SRW20</strain>
    </source>
</reference>
<keyword evidence="3" id="KW-1185">Reference proteome</keyword>